<feature type="transmembrane region" description="Helical" evidence="1">
    <location>
        <begin position="6"/>
        <end position="21"/>
    </location>
</feature>
<dbReference type="STRING" id="1720063.SAMN05216217_101439"/>
<dbReference type="Proteomes" id="UP000243629">
    <property type="component" value="Unassembled WGS sequence"/>
</dbReference>
<keyword evidence="3" id="KW-1185">Reference proteome</keyword>
<protein>
    <recommendedName>
        <fullName evidence="4">30S ribosomal protein S3</fullName>
    </recommendedName>
</protein>
<dbReference type="RefSeq" id="WP_093472021.1">
    <property type="nucleotide sequence ID" value="NZ_FOUI01000001.1"/>
</dbReference>
<organism evidence="2 3">
    <name type="scientific">Halopseudomonas yangmingensis</name>
    <dbReference type="NCBI Taxonomy" id="1720063"/>
    <lineage>
        <taxon>Bacteria</taxon>
        <taxon>Pseudomonadati</taxon>
        <taxon>Pseudomonadota</taxon>
        <taxon>Gammaproteobacteria</taxon>
        <taxon>Pseudomonadales</taxon>
        <taxon>Pseudomonadaceae</taxon>
        <taxon>Halopseudomonas</taxon>
    </lineage>
</organism>
<gene>
    <name evidence="2" type="ORF">SAMN05216217_101439</name>
</gene>
<evidence type="ECO:0000313" key="3">
    <source>
        <dbReference type="Proteomes" id="UP000243629"/>
    </source>
</evidence>
<evidence type="ECO:0008006" key="4">
    <source>
        <dbReference type="Google" id="ProtNLM"/>
    </source>
</evidence>
<keyword evidence="1" id="KW-0812">Transmembrane</keyword>
<sequence>MDYLIIGVVSFSGLYFHWWIYRRIQLWVRRDLALSMAGDDPQKRAWMLECLQQATRQKIRKQQLESWLREQSAQWDAGVRR</sequence>
<dbReference type="EMBL" id="FOUI01000001">
    <property type="protein sequence ID" value="SFM16955.1"/>
    <property type="molecule type" value="Genomic_DNA"/>
</dbReference>
<dbReference type="OrthoDB" id="6089792at2"/>
<dbReference type="AlphaFoldDB" id="A0A1I4NNK6"/>
<evidence type="ECO:0000313" key="2">
    <source>
        <dbReference type="EMBL" id="SFM16955.1"/>
    </source>
</evidence>
<name>A0A1I4NNK6_9GAMM</name>
<accession>A0A1I4NNK6</accession>
<proteinExistence type="predicted"/>
<keyword evidence="1" id="KW-0472">Membrane</keyword>
<keyword evidence="1" id="KW-1133">Transmembrane helix</keyword>
<reference evidence="3" key="1">
    <citation type="submission" date="2016-10" db="EMBL/GenBank/DDBJ databases">
        <authorList>
            <person name="Varghese N."/>
            <person name="Submissions S."/>
        </authorList>
    </citation>
    <scope>NUCLEOTIDE SEQUENCE [LARGE SCALE GENOMIC DNA]</scope>
    <source>
        <strain evidence="3">DSM 24213</strain>
    </source>
</reference>
<evidence type="ECO:0000256" key="1">
    <source>
        <dbReference type="SAM" id="Phobius"/>
    </source>
</evidence>